<comment type="similarity">
    <text evidence="1 2">Belongs to the small heat shock protein (HSP20) family.</text>
</comment>
<reference evidence="5" key="1">
    <citation type="submission" date="2019-06" db="EMBL/GenBank/DDBJ databases">
        <title>Methanoculleus strain from Tamsui River, Taipei, Taiwan.</title>
        <authorList>
            <person name="You Y.-T."/>
            <person name="Chen S.-C."/>
            <person name="Lai S.-J."/>
            <person name="Lee Y.-C."/>
            <person name="Lai M.-C."/>
        </authorList>
    </citation>
    <scope>NUCLEOTIDE SEQUENCE</scope>
    <source>
        <strain evidence="5">Afa-1</strain>
    </source>
</reference>
<evidence type="ECO:0000256" key="2">
    <source>
        <dbReference type="RuleBase" id="RU003616"/>
    </source>
</evidence>
<dbReference type="InterPro" id="IPR008978">
    <property type="entry name" value="HSP20-like_chaperone"/>
</dbReference>
<gene>
    <name evidence="5" type="ORF">FKB36_03835</name>
</gene>
<dbReference type="RefSeq" id="WP_261596715.1">
    <property type="nucleotide sequence ID" value="NZ_VHLL01000002.1"/>
</dbReference>
<name>A0A9E4ZJD5_9EURY</name>
<dbReference type="PROSITE" id="PS01031">
    <property type="entry name" value="SHSP"/>
    <property type="match status" value="1"/>
</dbReference>
<organism evidence="5 6">
    <name type="scientific">Methanoculleus formosensis</name>
    <dbReference type="NCBI Taxonomy" id="2590886"/>
    <lineage>
        <taxon>Archaea</taxon>
        <taxon>Methanobacteriati</taxon>
        <taxon>Methanobacteriota</taxon>
        <taxon>Stenosarchaea group</taxon>
        <taxon>Methanomicrobia</taxon>
        <taxon>Methanomicrobiales</taxon>
        <taxon>Methanomicrobiaceae</taxon>
        <taxon>Methanoculleus</taxon>
    </lineage>
</organism>
<feature type="domain" description="SHSP" evidence="4">
    <location>
        <begin position="40"/>
        <end position="153"/>
    </location>
</feature>
<feature type="region of interest" description="Disordered" evidence="3">
    <location>
        <begin position="193"/>
        <end position="229"/>
    </location>
</feature>
<keyword evidence="6" id="KW-1185">Reference proteome</keyword>
<dbReference type="Gene3D" id="2.60.40.790">
    <property type="match status" value="1"/>
</dbReference>
<dbReference type="PANTHER" id="PTHR11527">
    <property type="entry name" value="HEAT-SHOCK PROTEIN 20 FAMILY MEMBER"/>
    <property type="match status" value="1"/>
</dbReference>
<dbReference type="Pfam" id="PF00011">
    <property type="entry name" value="HSP20"/>
    <property type="match status" value="1"/>
</dbReference>
<evidence type="ECO:0000313" key="6">
    <source>
        <dbReference type="Proteomes" id="UP001065682"/>
    </source>
</evidence>
<sequence length="229" mass="25929">MAWRGSPRGLRAEFDEMLGEMQKQFSDVIGRISGGAPQGSPLGGAGTMVDVVEREDEIMVVADLPGVDREEISVRLLDARTIRVTARREEEKEEHEVGYHMRERRYGAISRTVTLPTDVLEEGATATFKNGVLEVRLKKVAEERGREIRIGAEAGKAAAEMRRETIEGEYREDREKVKSSGYLSPREIQEAARKVRIEDRGSPEEQEMAAKLREQKERLYEEGKKRLAE</sequence>
<proteinExistence type="inferred from homology"/>
<comment type="caution">
    <text evidence="5">The sequence shown here is derived from an EMBL/GenBank/DDBJ whole genome shotgun (WGS) entry which is preliminary data.</text>
</comment>
<accession>A0A9E4ZJD5</accession>
<dbReference type="InterPro" id="IPR031107">
    <property type="entry name" value="Small_HSP"/>
</dbReference>
<evidence type="ECO:0000313" key="5">
    <source>
        <dbReference type="EMBL" id="MCT8336648.1"/>
    </source>
</evidence>
<evidence type="ECO:0000256" key="3">
    <source>
        <dbReference type="SAM" id="MobiDB-lite"/>
    </source>
</evidence>
<evidence type="ECO:0000259" key="4">
    <source>
        <dbReference type="PROSITE" id="PS01031"/>
    </source>
</evidence>
<dbReference type="SUPFAM" id="SSF49764">
    <property type="entry name" value="HSP20-like chaperones"/>
    <property type="match status" value="1"/>
</dbReference>
<dbReference type="CDD" id="cd06464">
    <property type="entry name" value="ACD_sHsps-like"/>
    <property type="match status" value="1"/>
</dbReference>
<protein>
    <submittedName>
        <fullName evidence="5">Hsp20/alpha crystallin family protein</fullName>
    </submittedName>
</protein>
<evidence type="ECO:0000256" key="1">
    <source>
        <dbReference type="PROSITE-ProRule" id="PRU00285"/>
    </source>
</evidence>
<dbReference type="Proteomes" id="UP001065682">
    <property type="component" value="Unassembled WGS sequence"/>
</dbReference>
<dbReference type="InterPro" id="IPR002068">
    <property type="entry name" value="A-crystallin/Hsp20_dom"/>
</dbReference>
<dbReference type="AlphaFoldDB" id="A0A9E4ZJD5"/>
<dbReference type="EMBL" id="VHLL01000002">
    <property type="protein sequence ID" value="MCT8336648.1"/>
    <property type="molecule type" value="Genomic_DNA"/>
</dbReference>